<dbReference type="InterPro" id="IPR044443">
    <property type="entry name" value="Ribosomal_mL44_DSRM_fung"/>
</dbReference>
<dbReference type="InterPro" id="IPR000999">
    <property type="entry name" value="RNase_III_dom"/>
</dbReference>
<dbReference type="SUPFAM" id="SSF54768">
    <property type="entry name" value="dsRNA-binding domain-like"/>
    <property type="match status" value="1"/>
</dbReference>
<dbReference type="Pfam" id="PF22892">
    <property type="entry name" value="DSRM_MRPL44"/>
    <property type="match status" value="1"/>
</dbReference>
<evidence type="ECO:0000313" key="11">
    <source>
        <dbReference type="Proteomes" id="UP001365128"/>
    </source>
</evidence>
<feature type="domain" description="RNase III" evidence="9">
    <location>
        <begin position="133"/>
        <end position="221"/>
    </location>
</feature>
<evidence type="ECO:0000256" key="6">
    <source>
        <dbReference type="ARBA" id="ARBA00024034"/>
    </source>
</evidence>
<dbReference type="CDD" id="cd19873">
    <property type="entry name" value="DSRM_MRPL3_like"/>
    <property type="match status" value="1"/>
</dbReference>
<dbReference type="SMART" id="SM00535">
    <property type="entry name" value="RIBOc"/>
    <property type="match status" value="1"/>
</dbReference>
<dbReference type="PROSITE" id="PS50142">
    <property type="entry name" value="RNASE_3_2"/>
    <property type="match status" value="1"/>
</dbReference>
<proteinExistence type="inferred from homology"/>
<evidence type="ECO:0000256" key="5">
    <source>
        <dbReference type="ARBA" id="ARBA00023274"/>
    </source>
</evidence>
<dbReference type="Gene3D" id="1.10.1520.10">
    <property type="entry name" value="Ribonuclease III domain"/>
    <property type="match status" value="1"/>
</dbReference>
<keyword evidence="2" id="KW-0694">RNA-binding</keyword>
<dbReference type="InterPro" id="IPR044444">
    <property type="entry name" value="Ribosomal_mL44_DSRM_metazoa"/>
</dbReference>
<evidence type="ECO:0000256" key="7">
    <source>
        <dbReference type="ARBA" id="ARBA00035187"/>
    </source>
</evidence>
<evidence type="ECO:0000259" key="9">
    <source>
        <dbReference type="PROSITE" id="PS50142"/>
    </source>
</evidence>
<comment type="subcellular location">
    <subcellularLocation>
        <location evidence="1">Mitochondrion</location>
    </subcellularLocation>
</comment>
<name>A0ABR1MGF9_9PEZI</name>
<accession>A0ABR1MGF9</accession>
<comment type="caution">
    <text evidence="10">The sequence shown here is derived from an EMBL/GenBank/DDBJ whole genome shotgun (WGS) entry which is preliminary data.</text>
</comment>
<dbReference type="EMBL" id="JBBPDW010000010">
    <property type="protein sequence ID" value="KAK7548719.1"/>
    <property type="molecule type" value="Genomic_DNA"/>
</dbReference>
<dbReference type="InterPro" id="IPR036389">
    <property type="entry name" value="RNase_III_sf"/>
</dbReference>
<feature type="region of interest" description="Disordered" evidence="8">
    <location>
        <begin position="92"/>
        <end position="125"/>
    </location>
</feature>
<evidence type="ECO:0000256" key="1">
    <source>
        <dbReference type="ARBA" id="ARBA00004173"/>
    </source>
</evidence>
<reference evidence="10 11" key="1">
    <citation type="submission" date="2024-04" db="EMBL/GenBank/DDBJ databases">
        <title>Phyllosticta paracitricarpa is synonymous to the EU quarantine fungus P. citricarpa based on phylogenomic analyses.</title>
        <authorList>
            <consortium name="Lawrence Berkeley National Laboratory"/>
            <person name="Van Ingen-Buijs V.A."/>
            <person name="Van Westerhoven A.C."/>
            <person name="Haridas S."/>
            <person name="Skiadas P."/>
            <person name="Martin F."/>
            <person name="Groenewald J.Z."/>
            <person name="Crous P.W."/>
            <person name="Seidl M.F."/>
        </authorList>
    </citation>
    <scope>NUCLEOTIDE SEQUENCE [LARGE SCALE GENOMIC DNA]</scope>
    <source>
        <strain evidence="10 11">CBS 122670</strain>
    </source>
</reference>
<evidence type="ECO:0000256" key="8">
    <source>
        <dbReference type="SAM" id="MobiDB-lite"/>
    </source>
</evidence>
<gene>
    <name evidence="10" type="ORF">IWX46DRAFT_523161</name>
</gene>
<evidence type="ECO:0000256" key="4">
    <source>
        <dbReference type="ARBA" id="ARBA00023128"/>
    </source>
</evidence>
<evidence type="ECO:0000313" key="10">
    <source>
        <dbReference type="EMBL" id="KAK7548719.1"/>
    </source>
</evidence>
<dbReference type="SUPFAM" id="SSF69065">
    <property type="entry name" value="RNase III domain-like"/>
    <property type="match status" value="1"/>
</dbReference>
<dbReference type="Gene3D" id="3.30.160.20">
    <property type="match status" value="1"/>
</dbReference>
<keyword evidence="5" id="KW-0687">Ribonucleoprotein</keyword>
<protein>
    <recommendedName>
        <fullName evidence="7">Large ribosomal subunit protein mL44</fullName>
    </recommendedName>
</protein>
<feature type="compositionally biased region" description="Low complexity" evidence="8">
    <location>
        <begin position="94"/>
        <end position="106"/>
    </location>
</feature>
<evidence type="ECO:0000256" key="3">
    <source>
        <dbReference type="ARBA" id="ARBA00022980"/>
    </source>
</evidence>
<comment type="similarity">
    <text evidence="6">Belongs to the ribonuclease III family. Mitochondrion-specific ribosomal protein mL44 subfamily.</text>
</comment>
<keyword evidence="4" id="KW-0496">Mitochondrion</keyword>
<dbReference type="PANTHER" id="PTHR11207:SF32">
    <property type="entry name" value="LARGE RIBOSOMAL SUBUNIT PROTEIN ML44"/>
    <property type="match status" value="1"/>
</dbReference>
<keyword evidence="3" id="KW-0689">Ribosomal protein</keyword>
<evidence type="ECO:0000256" key="2">
    <source>
        <dbReference type="ARBA" id="ARBA00022884"/>
    </source>
</evidence>
<dbReference type="PANTHER" id="PTHR11207">
    <property type="entry name" value="RIBONUCLEASE III"/>
    <property type="match status" value="1"/>
</dbReference>
<keyword evidence="11" id="KW-1185">Reference proteome</keyword>
<dbReference type="Proteomes" id="UP001365128">
    <property type="component" value="Unassembled WGS sequence"/>
</dbReference>
<sequence length="450" mass="48988">MYGATDFRLGKKRPSAGILLRFSRFALAVKSAAAIPTSTEPMTAVLVFQFLGCPYQPPAGDQTCLGCPFLQLHQPQAVPQFRRIPLARLQSTVPAPEQESASSSEAPIHRNPPIDPEDYPSPPWTAARKSAKLAALHARLAIPERVPLETMARTLVDPSADKNPDFNNASLSSLGEDLMGYYVSEHIICRYPRLPTAVLMATQEAYVGPDALRAITAEWGVESAAAPGGEVDPGYLQFKRLDPGTEFSDYHVGTSRPNEQKGQGWRRSQTSKIVYDDQFGGLRGKRKLAEGGARSTGVAHDMACSGFVRAVVGAVYVHAGRKAARDFVHSHFLSRQLDVATLFDFRTPTRDLSKLCAREGFESPVARLLGETGRGSRTPVFVVGVFSGPDKLGEDYGASLDEAKIRATASALKSWYLYSPVEYTKPSDVEDGLSKKKWLPNHIDAGEVVV</sequence>
<organism evidence="10 11">
    <name type="scientific">Phyllosticta citricarpa</name>
    <dbReference type="NCBI Taxonomy" id="55181"/>
    <lineage>
        <taxon>Eukaryota</taxon>
        <taxon>Fungi</taxon>
        <taxon>Dikarya</taxon>
        <taxon>Ascomycota</taxon>
        <taxon>Pezizomycotina</taxon>
        <taxon>Dothideomycetes</taxon>
        <taxon>Dothideomycetes incertae sedis</taxon>
        <taxon>Botryosphaeriales</taxon>
        <taxon>Phyllostictaceae</taxon>
        <taxon>Phyllosticta</taxon>
    </lineage>
</organism>